<sequence>MADHQQQQPGHAGPQLSIDAPGRRPGIELGHQESQTEWLQAAAIAEFLCLSLGYEDVQELEDALQGPFTEFLSMLPNVCTTFRPDPESKKPALYFQVVPEPPQDQWVCKRIEYHVRERNHLWNVLLKSSHARIEVPDLGIEFAVDGRKKIDTVWNYLSAAALDLGMHVQTNVGITDDETDKTLAVIEGLAALRDLERPWTLVVVDPSSTSTFSDMTDVVVIDNYVDTGSHVDQP</sequence>
<gene>
    <name evidence="2" type="ORF">AMAG_12393</name>
</gene>
<reference evidence="3" key="2">
    <citation type="submission" date="2009-11" db="EMBL/GenBank/DDBJ databases">
        <title>The Genome Sequence of Allomyces macrogynus strain ATCC 38327.</title>
        <authorList>
            <consortium name="The Broad Institute Genome Sequencing Platform"/>
            <person name="Russ C."/>
            <person name="Cuomo C."/>
            <person name="Shea T."/>
            <person name="Young S.K."/>
            <person name="Zeng Q."/>
            <person name="Koehrsen M."/>
            <person name="Haas B."/>
            <person name="Borodovsky M."/>
            <person name="Guigo R."/>
            <person name="Alvarado L."/>
            <person name="Berlin A."/>
            <person name="Borenstein D."/>
            <person name="Chen Z."/>
            <person name="Engels R."/>
            <person name="Freedman E."/>
            <person name="Gellesch M."/>
            <person name="Goldberg J."/>
            <person name="Griggs A."/>
            <person name="Gujja S."/>
            <person name="Heiman D."/>
            <person name="Hepburn T."/>
            <person name="Howarth C."/>
            <person name="Jen D."/>
            <person name="Larson L."/>
            <person name="Lewis B."/>
            <person name="Mehta T."/>
            <person name="Park D."/>
            <person name="Pearson M."/>
            <person name="Roberts A."/>
            <person name="Saif S."/>
            <person name="Shenoy N."/>
            <person name="Sisk P."/>
            <person name="Stolte C."/>
            <person name="Sykes S."/>
            <person name="Walk T."/>
            <person name="White J."/>
            <person name="Yandava C."/>
            <person name="Burger G."/>
            <person name="Gray M.W."/>
            <person name="Holland P.W.H."/>
            <person name="King N."/>
            <person name="Lang F.B.F."/>
            <person name="Roger A.J."/>
            <person name="Ruiz-Trillo I."/>
            <person name="Lander E."/>
            <person name="Nusbaum C."/>
        </authorList>
    </citation>
    <scope>NUCLEOTIDE SEQUENCE [LARGE SCALE GENOMIC DNA]</scope>
    <source>
        <strain evidence="3">ATCC 38327</strain>
    </source>
</reference>
<proteinExistence type="predicted"/>
<reference evidence="2 3" key="1">
    <citation type="submission" date="2009-11" db="EMBL/GenBank/DDBJ databases">
        <title>Annotation of Allomyces macrogynus ATCC 38327.</title>
        <authorList>
            <consortium name="The Broad Institute Genome Sequencing Platform"/>
            <person name="Russ C."/>
            <person name="Cuomo C."/>
            <person name="Burger G."/>
            <person name="Gray M.W."/>
            <person name="Holland P.W.H."/>
            <person name="King N."/>
            <person name="Lang F.B.F."/>
            <person name="Roger A.J."/>
            <person name="Ruiz-Trillo I."/>
            <person name="Young S.K."/>
            <person name="Zeng Q."/>
            <person name="Gargeya S."/>
            <person name="Fitzgerald M."/>
            <person name="Haas B."/>
            <person name="Abouelleil A."/>
            <person name="Alvarado L."/>
            <person name="Arachchi H.M."/>
            <person name="Berlin A."/>
            <person name="Chapman S.B."/>
            <person name="Gearin G."/>
            <person name="Goldberg J."/>
            <person name="Griggs A."/>
            <person name="Gujja S."/>
            <person name="Hansen M."/>
            <person name="Heiman D."/>
            <person name="Howarth C."/>
            <person name="Larimer J."/>
            <person name="Lui A."/>
            <person name="MacDonald P.J.P."/>
            <person name="McCowen C."/>
            <person name="Montmayeur A."/>
            <person name="Murphy C."/>
            <person name="Neiman D."/>
            <person name="Pearson M."/>
            <person name="Priest M."/>
            <person name="Roberts A."/>
            <person name="Saif S."/>
            <person name="Shea T."/>
            <person name="Sisk P."/>
            <person name="Stolte C."/>
            <person name="Sykes S."/>
            <person name="Wortman J."/>
            <person name="Nusbaum C."/>
            <person name="Birren B."/>
        </authorList>
    </citation>
    <scope>NUCLEOTIDE SEQUENCE [LARGE SCALE GENOMIC DNA]</scope>
    <source>
        <strain evidence="2 3">ATCC 38327</strain>
    </source>
</reference>
<evidence type="ECO:0000313" key="2">
    <source>
        <dbReference type="EMBL" id="KNE67658.1"/>
    </source>
</evidence>
<dbReference type="EMBL" id="GG745354">
    <property type="protein sequence ID" value="KNE67658.1"/>
    <property type="molecule type" value="Genomic_DNA"/>
</dbReference>
<evidence type="ECO:0000313" key="3">
    <source>
        <dbReference type="Proteomes" id="UP000054350"/>
    </source>
</evidence>
<accession>A0A0L0SYN2</accession>
<dbReference type="AlphaFoldDB" id="A0A0L0SYN2"/>
<dbReference type="VEuPathDB" id="FungiDB:AMAG_12393"/>
<dbReference type="OrthoDB" id="308464at2759"/>
<keyword evidence="3" id="KW-1185">Reference proteome</keyword>
<dbReference type="Proteomes" id="UP000054350">
    <property type="component" value="Unassembled WGS sequence"/>
</dbReference>
<dbReference type="InterPro" id="IPR042451">
    <property type="entry name" value="ZPR1_A/B_dom"/>
</dbReference>
<feature type="region of interest" description="Disordered" evidence="1">
    <location>
        <begin position="1"/>
        <end position="28"/>
    </location>
</feature>
<evidence type="ECO:0000256" key="1">
    <source>
        <dbReference type="SAM" id="MobiDB-lite"/>
    </source>
</evidence>
<dbReference type="eggNOG" id="ENOG502S2ZA">
    <property type="taxonomic scope" value="Eukaryota"/>
</dbReference>
<protein>
    <submittedName>
        <fullName evidence="2">Uncharacterized protein</fullName>
    </submittedName>
</protein>
<feature type="compositionally biased region" description="Low complexity" evidence="1">
    <location>
        <begin position="1"/>
        <end position="15"/>
    </location>
</feature>
<dbReference type="Gene3D" id="2.60.120.1040">
    <property type="entry name" value="ZPR1, A/B domain"/>
    <property type="match status" value="1"/>
</dbReference>
<name>A0A0L0SYN2_ALLM3</name>
<organism evidence="2 3">
    <name type="scientific">Allomyces macrogynus (strain ATCC 38327)</name>
    <name type="common">Allomyces javanicus var. macrogynus</name>
    <dbReference type="NCBI Taxonomy" id="578462"/>
    <lineage>
        <taxon>Eukaryota</taxon>
        <taxon>Fungi</taxon>
        <taxon>Fungi incertae sedis</taxon>
        <taxon>Blastocladiomycota</taxon>
        <taxon>Blastocladiomycetes</taxon>
        <taxon>Blastocladiales</taxon>
        <taxon>Blastocladiaceae</taxon>
        <taxon>Allomyces</taxon>
    </lineage>
</organism>